<reference evidence="2" key="1">
    <citation type="submission" date="2024-06" db="EMBL/GenBank/DDBJ databases">
        <authorList>
            <consortium name="consrtm"/>
            <person name="Uemura M."/>
            <person name="Terahara T."/>
        </authorList>
    </citation>
    <scope>NUCLEOTIDE SEQUENCE</scope>
    <source>
        <strain evidence="2">KM77-8</strain>
    </source>
</reference>
<dbReference type="AlphaFoldDB" id="A0AAT9HN12"/>
<evidence type="ECO:0000256" key="1">
    <source>
        <dbReference type="SAM" id="MobiDB-lite"/>
    </source>
</evidence>
<reference evidence="2" key="2">
    <citation type="submission" date="2024-07" db="EMBL/GenBank/DDBJ databases">
        <title>Streptomyces haneummycinica sp. nov., a new antibiotic-producing actinobacterium isolated from marine sediment.</title>
        <authorList>
            <person name="Uemura M."/>
            <person name="Hamada M."/>
            <person name="Hirano S."/>
            <person name="Kobayashi K."/>
            <person name="Ohshiro T."/>
            <person name="Kobayashi T."/>
            <person name="Terahara T."/>
        </authorList>
    </citation>
    <scope>NUCLEOTIDE SEQUENCE</scope>
    <source>
        <strain evidence="2">KM77-8</strain>
    </source>
</reference>
<accession>A0AAT9HN12</accession>
<organism evidence="2">
    <name type="scientific">Streptomyces haneummycinicus</name>
    <dbReference type="NCBI Taxonomy" id="3074435"/>
    <lineage>
        <taxon>Bacteria</taxon>
        <taxon>Bacillati</taxon>
        <taxon>Actinomycetota</taxon>
        <taxon>Actinomycetes</taxon>
        <taxon>Kitasatosporales</taxon>
        <taxon>Streptomycetaceae</taxon>
        <taxon>Streptomyces</taxon>
    </lineage>
</organism>
<name>A0AAT9HN12_9ACTN</name>
<proteinExistence type="predicted"/>
<feature type="region of interest" description="Disordered" evidence="1">
    <location>
        <begin position="1"/>
        <end position="33"/>
    </location>
</feature>
<protein>
    <submittedName>
        <fullName evidence="2">Uncharacterized protein</fullName>
    </submittedName>
</protein>
<feature type="compositionally biased region" description="Low complexity" evidence="1">
    <location>
        <begin position="93"/>
        <end position="102"/>
    </location>
</feature>
<sequence length="201" mass="19437">MAGDALVGVDGGGEHDGAAPGAQVGQDGAEAEEAAGDVDGELPLPGFEGQFVGGRDVDGVGIADQQVHGAVAVGGAQYAVPVRRCGDVGADEGGPAAAVGDPPGDGPAGRLGDVGEHHGGSFLREALGRGGSDAGGRSGDHGRTAVVAGAVAWCGLVHRGVGLLRGVGDSVCGQHMPGRGYRRVSTVSSASCPALHANGRP</sequence>
<dbReference type="EMBL" id="AP035768">
    <property type="protein sequence ID" value="BFO18826.1"/>
    <property type="molecule type" value="Genomic_DNA"/>
</dbReference>
<gene>
    <name evidence="2" type="ORF">SHKM778_52140</name>
</gene>
<evidence type="ECO:0000313" key="2">
    <source>
        <dbReference type="EMBL" id="BFO18826.1"/>
    </source>
</evidence>
<feature type="region of interest" description="Disordered" evidence="1">
    <location>
        <begin position="91"/>
        <end position="111"/>
    </location>
</feature>